<dbReference type="NCBIfam" id="TIGR00714">
    <property type="entry name" value="hscB"/>
    <property type="match status" value="1"/>
</dbReference>
<dbReference type="Gene3D" id="1.10.287.110">
    <property type="entry name" value="DnaJ domain"/>
    <property type="match status" value="1"/>
</dbReference>
<dbReference type="GO" id="GO:0051087">
    <property type="term" value="F:protein-folding chaperone binding"/>
    <property type="evidence" value="ECO:0007669"/>
    <property type="project" value="InterPro"/>
</dbReference>
<feature type="domain" description="Co-chaperone HscB C-terminal oligomerisation" evidence="3">
    <location>
        <begin position="188"/>
        <end position="259"/>
    </location>
</feature>
<protein>
    <submittedName>
        <fullName evidence="4">Iron-sulfur cluster co-chaperone protein HscB, mitochondrial-like</fullName>
    </submittedName>
</protein>
<reference evidence="4" key="1">
    <citation type="submission" date="2020-04" db="EMBL/GenBank/DDBJ databases">
        <authorList>
            <person name="Neveu A P."/>
        </authorList>
    </citation>
    <scope>NUCLEOTIDE SEQUENCE</scope>
    <source>
        <tissue evidence="4">Whole embryo</tissue>
    </source>
</reference>
<dbReference type="AlphaFoldDB" id="A0A6F9DEP5"/>
<dbReference type="PANTHER" id="PTHR14021">
    <property type="entry name" value="IRON-SULFUR CLUSTER CO-CHAPERONE PROTEIN HSCB"/>
    <property type="match status" value="1"/>
</dbReference>
<dbReference type="InterPro" id="IPR036386">
    <property type="entry name" value="HscB_C_sf"/>
</dbReference>
<dbReference type="SUPFAM" id="SSF46565">
    <property type="entry name" value="Chaperone J-domain"/>
    <property type="match status" value="1"/>
</dbReference>
<dbReference type="InterPro" id="IPR004640">
    <property type="entry name" value="HscB"/>
</dbReference>
<dbReference type="GO" id="GO:0044571">
    <property type="term" value="P:[2Fe-2S] cluster assembly"/>
    <property type="evidence" value="ECO:0007669"/>
    <property type="project" value="InterPro"/>
</dbReference>
<comment type="similarity">
    <text evidence="1">Belongs to the HscB family.</text>
</comment>
<proteinExistence type="evidence at transcript level"/>
<dbReference type="GO" id="GO:0005739">
    <property type="term" value="C:mitochondrion"/>
    <property type="evidence" value="ECO:0007669"/>
    <property type="project" value="TreeGrafter"/>
</dbReference>
<evidence type="ECO:0000256" key="1">
    <source>
        <dbReference type="ARBA" id="ARBA00010476"/>
    </source>
</evidence>
<organism evidence="4">
    <name type="scientific">Phallusia mammillata</name>
    <dbReference type="NCBI Taxonomy" id="59560"/>
    <lineage>
        <taxon>Eukaryota</taxon>
        <taxon>Metazoa</taxon>
        <taxon>Chordata</taxon>
        <taxon>Tunicata</taxon>
        <taxon>Ascidiacea</taxon>
        <taxon>Phlebobranchia</taxon>
        <taxon>Ascidiidae</taxon>
        <taxon>Phallusia</taxon>
    </lineage>
</organism>
<evidence type="ECO:0000256" key="2">
    <source>
        <dbReference type="ARBA" id="ARBA00023186"/>
    </source>
</evidence>
<dbReference type="InterPro" id="IPR009073">
    <property type="entry name" value="HscB_oligo_C"/>
</dbReference>
<evidence type="ECO:0000313" key="4">
    <source>
        <dbReference type="EMBL" id="CAB3254160.1"/>
    </source>
</evidence>
<gene>
    <name evidence="4" type="primary">Hscb</name>
</gene>
<dbReference type="InterPro" id="IPR036869">
    <property type="entry name" value="J_dom_sf"/>
</dbReference>
<dbReference type="Pfam" id="PF07743">
    <property type="entry name" value="HSCB_C"/>
    <property type="match status" value="1"/>
</dbReference>
<accession>A0A6F9DEP5</accession>
<dbReference type="GO" id="GO:0001671">
    <property type="term" value="F:ATPase activator activity"/>
    <property type="evidence" value="ECO:0007669"/>
    <property type="project" value="InterPro"/>
</dbReference>
<dbReference type="PANTHER" id="PTHR14021:SF15">
    <property type="entry name" value="IRON-SULFUR CLUSTER CO-CHAPERONE PROTEIN HSCB"/>
    <property type="match status" value="1"/>
</dbReference>
<dbReference type="GO" id="GO:0051259">
    <property type="term" value="P:protein complex oligomerization"/>
    <property type="evidence" value="ECO:0007669"/>
    <property type="project" value="InterPro"/>
</dbReference>
<dbReference type="Gene3D" id="1.20.1280.20">
    <property type="entry name" value="HscB, C-terminal domain"/>
    <property type="match status" value="1"/>
</dbReference>
<keyword evidence="2" id="KW-0143">Chaperone</keyword>
<dbReference type="EMBL" id="LR785839">
    <property type="protein sequence ID" value="CAB3254160.1"/>
    <property type="molecule type" value="mRNA"/>
</dbReference>
<sequence length="265" mass="30783">MALSGRFVILFRPLRVVKVLTTAQRKTSHQNTVIPQKKIEHKFSNHLTTNAAKFSTKVLTEIEANEIRNSQNQCWNCGQKLSLMSKNFCENCESILPLAQDENYFSLLAIKKDFRVSLNELQFNFKKFQILLHPDKYTLKSETERNISETVSSFINKAYFTLLKPLSRGIYLLELHGEYMTEDVNSDDPEFLMEILSLNEQIAESDSIPEKRKVFNDVKLIVDDLTIKIAESFHGEDIQKAKQHLISYKYYDNILQKLKEMLPPV</sequence>
<evidence type="ECO:0000259" key="3">
    <source>
        <dbReference type="Pfam" id="PF07743"/>
    </source>
</evidence>
<dbReference type="SUPFAM" id="SSF47144">
    <property type="entry name" value="HSC20 (HSCB), C-terminal oligomerisation domain"/>
    <property type="match status" value="1"/>
</dbReference>
<name>A0A6F9DEP5_9ASCI</name>